<evidence type="ECO:0000256" key="1">
    <source>
        <dbReference type="SAM" id="SignalP"/>
    </source>
</evidence>
<evidence type="ECO:0000313" key="3">
    <source>
        <dbReference type="Proteomes" id="UP000244073"/>
    </source>
</evidence>
<accession>A0A2T5LNG4</accession>
<comment type="caution">
    <text evidence="2">The sequence shown here is derived from an EMBL/GenBank/DDBJ whole genome shotgun (WGS) entry which is preliminary data.</text>
</comment>
<feature type="signal peptide" evidence="1">
    <location>
        <begin position="1"/>
        <end position="22"/>
    </location>
</feature>
<sequence length="71" mass="8072">MRGLAGRLFSWLLRTICEPTFCLQEKMKGKERSIRSMPLCSILLFSCSPVTCLVRGGERGAVWHYNASYSK</sequence>
<protein>
    <recommendedName>
        <fullName evidence="4">Secreted protein</fullName>
    </recommendedName>
</protein>
<organism evidence="2 3">
    <name type="scientific">Aspergillus ochraceoroseus IBT 24754</name>
    <dbReference type="NCBI Taxonomy" id="1392256"/>
    <lineage>
        <taxon>Eukaryota</taxon>
        <taxon>Fungi</taxon>
        <taxon>Dikarya</taxon>
        <taxon>Ascomycota</taxon>
        <taxon>Pezizomycotina</taxon>
        <taxon>Eurotiomycetes</taxon>
        <taxon>Eurotiomycetidae</taxon>
        <taxon>Eurotiales</taxon>
        <taxon>Aspergillaceae</taxon>
        <taxon>Aspergillus</taxon>
        <taxon>Aspergillus subgen. Nidulantes</taxon>
    </lineage>
</organism>
<name>A0A2T5LNG4_9EURO</name>
<evidence type="ECO:0000313" key="2">
    <source>
        <dbReference type="EMBL" id="PTU17817.1"/>
    </source>
</evidence>
<dbReference type="VEuPathDB" id="FungiDB:P175DRAFT_0379455"/>
<feature type="chain" id="PRO_5015536659" description="Secreted protein" evidence="1">
    <location>
        <begin position="23"/>
        <end position="71"/>
    </location>
</feature>
<dbReference type="EMBL" id="MSFN02000009">
    <property type="protein sequence ID" value="PTU17817.1"/>
    <property type="molecule type" value="Genomic_DNA"/>
</dbReference>
<dbReference type="RefSeq" id="XP_040749209.1">
    <property type="nucleotide sequence ID" value="XM_040892965.1"/>
</dbReference>
<dbReference type="GeneID" id="63809847"/>
<evidence type="ECO:0008006" key="4">
    <source>
        <dbReference type="Google" id="ProtNLM"/>
    </source>
</evidence>
<proteinExistence type="predicted"/>
<dbReference type="AlphaFoldDB" id="A0A2T5LNG4"/>
<keyword evidence="1" id="KW-0732">Signal</keyword>
<dbReference type="Proteomes" id="UP000244073">
    <property type="component" value="Unassembled WGS sequence"/>
</dbReference>
<reference evidence="2 3" key="1">
    <citation type="journal article" date="2018" name="Proc. Natl. Acad. Sci. U.S.A.">
        <title>Linking secondary metabolites to gene clusters through genome sequencing of six diverse Aspergillus species.</title>
        <authorList>
            <person name="Kaerboelling I."/>
            <person name="Vesth T.C."/>
            <person name="Frisvad J.C."/>
            <person name="Nybo J.L."/>
            <person name="Theobald S."/>
            <person name="Kuo A."/>
            <person name="Bowyer P."/>
            <person name="Matsuda Y."/>
            <person name="Mondo S."/>
            <person name="Lyhne E.K."/>
            <person name="Kogle M.E."/>
            <person name="Clum A."/>
            <person name="Lipzen A."/>
            <person name="Salamov A."/>
            <person name="Ngan C.Y."/>
            <person name="Daum C."/>
            <person name="Chiniquy J."/>
            <person name="Barry K."/>
            <person name="LaButti K."/>
            <person name="Haridas S."/>
            <person name="Simmons B.A."/>
            <person name="Magnuson J.K."/>
            <person name="Mortensen U.H."/>
            <person name="Larsen T.O."/>
            <person name="Grigoriev I.V."/>
            <person name="Baker S.E."/>
            <person name="Andersen M.R."/>
        </authorList>
    </citation>
    <scope>NUCLEOTIDE SEQUENCE [LARGE SCALE GENOMIC DNA]</scope>
    <source>
        <strain evidence="2 3">IBT 24754</strain>
    </source>
</reference>
<gene>
    <name evidence="2" type="ORF">P175DRAFT_0379455</name>
</gene>